<sequence>MLVFATTSFKPSYYWRGIGGQFHQREPPPIVHSNSTVTRIRTQDVHRYRLVYLRSDQMPVFLMIGQWLEPIYTRAAHTL</sequence>
<proteinExistence type="predicted"/>
<evidence type="ECO:0000313" key="2">
    <source>
        <dbReference type="Proteomes" id="UP000059188"/>
    </source>
</evidence>
<dbReference type="EMBL" id="LN679130">
    <property type="protein sequence ID" value="CEL58486.1"/>
    <property type="molecule type" value="Genomic_DNA"/>
</dbReference>
<reference evidence="1 2" key="1">
    <citation type="submission" date="2014-11" db="EMBL/GenBank/DDBJ databases">
        <authorList>
            <person name="Wibberg Daniel"/>
        </authorList>
    </citation>
    <scope>NUCLEOTIDE SEQUENCE [LARGE SCALE GENOMIC DNA]</scope>
    <source>
        <strain evidence="1">Rhizoctonia solani AG1-IB 7/3/14</strain>
    </source>
</reference>
<keyword evidence="2" id="KW-1185">Reference proteome</keyword>
<accession>A0A0B7FKI3</accession>
<name>A0A0B7FKI3_THACB</name>
<gene>
    <name evidence="1" type="ORF">RSOLAG1IB_08577</name>
</gene>
<evidence type="ECO:0000313" key="1">
    <source>
        <dbReference type="EMBL" id="CEL58486.1"/>
    </source>
</evidence>
<organism evidence="1 2">
    <name type="scientific">Thanatephorus cucumeris (strain AG1-IB / isolate 7/3/14)</name>
    <name type="common">Lettuce bottom rot fungus</name>
    <name type="synonym">Rhizoctonia solani</name>
    <dbReference type="NCBI Taxonomy" id="1108050"/>
    <lineage>
        <taxon>Eukaryota</taxon>
        <taxon>Fungi</taxon>
        <taxon>Dikarya</taxon>
        <taxon>Basidiomycota</taxon>
        <taxon>Agaricomycotina</taxon>
        <taxon>Agaricomycetes</taxon>
        <taxon>Cantharellales</taxon>
        <taxon>Ceratobasidiaceae</taxon>
        <taxon>Rhizoctonia</taxon>
        <taxon>Rhizoctonia solani AG-1</taxon>
    </lineage>
</organism>
<dbReference type="AlphaFoldDB" id="A0A0B7FKI3"/>
<protein>
    <submittedName>
        <fullName evidence="1">Uncharacterized protein</fullName>
    </submittedName>
</protein>
<dbReference type="Proteomes" id="UP000059188">
    <property type="component" value="Unassembled WGS sequence"/>
</dbReference>